<dbReference type="KEGG" id="parb:CJU94_19350"/>
<accession>A0A248VM39</accession>
<proteinExistence type="predicted"/>
<organism evidence="2 3">
    <name type="scientific">Paraburkholderia aromaticivorans</name>
    <dbReference type="NCBI Taxonomy" id="2026199"/>
    <lineage>
        <taxon>Bacteria</taxon>
        <taxon>Pseudomonadati</taxon>
        <taxon>Pseudomonadota</taxon>
        <taxon>Betaproteobacteria</taxon>
        <taxon>Burkholderiales</taxon>
        <taxon>Burkholderiaceae</taxon>
        <taxon>Paraburkholderia</taxon>
    </lineage>
</organism>
<evidence type="ECO:0000256" key="1">
    <source>
        <dbReference type="SAM" id="MobiDB-lite"/>
    </source>
</evidence>
<dbReference type="RefSeq" id="WP_095420071.1">
    <property type="nucleotide sequence ID" value="NZ_CP022989.1"/>
</dbReference>
<reference evidence="2 3" key="1">
    <citation type="submission" date="2017-08" db="EMBL/GenBank/DDBJ databases">
        <title>Identification and genetic characteristics of simultaneous BTEX- and naphthalene-degrading Paraburkholderia sp. BN5 isolated from petroleum-contaminated soil.</title>
        <authorList>
            <person name="Lee Y."/>
            <person name="Jeon C.O."/>
        </authorList>
    </citation>
    <scope>NUCLEOTIDE SEQUENCE [LARGE SCALE GENOMIC DNA]</scope>
    <source>
        <strain evidence="2 3">BN5</strain>
    </source>
</reference>
<evidence type="ECO:0000313" key="3">
    <source>
        <dbReference type="Proteomes" id="UP000215158"/>
    </source>
</evidence>
<dbReference type="OrthoDB" id="8564427at2"/>
<dbReference type="AlphaFoldDB" id="A0A248VM39"/>
<evidence type="ECO:0000313" key="2">
    <source>
        <dbReference type="EMBL" id="ASW00114.1"/>
    </source>
</evidence>
<name>A0A248VM39_9BURK</name>
<keyword evidence="3" id="KW-1185">Reference proteome</keyword>
<protein>
    <recommendedName>
        <fullName evidence="4">DUF2591 domain-containing protein</fullName>
    </recommendedName>
</protein>
<sequence>MKTKKLEGTLLDYWVSRALQTPIDRSKRFDPVSAGAQTHYDPRDYPVGSGPGVVPPYSTDWGAAGAVIDRMSAGRNGIRLIGSLDDGFQADHASGATPLVALMRSFVVNVFGVDVPG</sequence>
<feature type="region of interest" description="Disordered" evidence="1">
    <location>
        <begin position="29"/>
        <end position="52"/>
    </location>
</feature>
<evidence type="ECO:0008006" key="4">
    <source>
        <dbReference type="Google" id="ProtNLM"/>
    </source>
</evidence>
<dbReference type="Proteomes" id="UP000215158">
    <property type="component" value="Chromosome 1"/>
</dbReference>
<dbReference type="EMBL" id="CP022989">
    <property type="protein sequence ID" value="ASW00114.1"/>
    <property type="molecule type" value="Genomic_DNA"/>
</dbReference>
<gene>
    <name evidence="2" type="ORF">CJU94_19350</name>
</gene>